<evidence type="ECO:0000256" key="1">
    <source>
        <dbReference type="ARBA" id="ARBA00005187"/>
    </source>
</evidence>
<dbReference type="GO" id="GO:0070981">
    <property type="term" value="P:L-asparagine biosynthetic process"/>
    <property type="evidence" value="ECO:0007669"/>
    <property type="project" value="UniProtKB-UniPathway"/>
</dbReference>
<proteinExistence type="inferred from homology"/>
<dbReference type="InterPro" id="IPR006426">
    <property type="entry name" value="Asn_synth_AEB"/>
</dbReference>
<evidence type="ECO:0000256" key="8">
    <source>
        <dbReference type="ARBA" id="ARBA00030234"/>
    </source>
</evidence>
<dbReference type="UniPathway" id="UPA00134">
    <property type="reaction ID" value="UER00195"/>
</dbReference>
<dbReference type="InterPro" id="IPR029055">
    <property type="entry name" value="Ntn_hydrolases_N"/>
</dbReference>
<dbReference type="CDD" id="cd00712">
    <property type="entry name" value="AsnB"/>
    <property type="match status" value="1"/>
</dbReference>
<dbReference type="GO" id="GO:0004066">
    <property type="term" value="F:asparagine synthase (glutamine-hydrolyzing) activity"/>
    <property type="evidence" value="ECO:0007669"/>
    <property type="project" value="InterPro"/>
</dbReference>
<dbReference type="EMBL" id="CAJPEV010009981">
    <property type="protein sequence ID" value="CAG0905860.1"/>
    <property type="molecule type" value="Genomic_DNA"/>
</dbReference>
<dbReference type="SUPFAM" id="SSF52402">
    <property type="entry name" value="Adenine nucleotide alpha hydrolases-like"/>
    <property type="match status" value="1"/>
</dbReference>
<accession>A0A7R9AI73</accession>
<dbReference type="InterPro" id="IPR001962">
    <property type="entry name" value="Asn_synthase"/>
</dbReference>
<feature type="site" description="Important for beta-aspartyl-AMP intermediate formation" evidence="10">
    <location>
        <position position="441"/>
    </location>
</feature>
<dbReference type="OrthoDB" id="6366314at2759"/>
<evidence type="ECO:0000256" key="3">
    <source>
        <dbReference type="ARBA" id="ARBA00021389"/>
    </source>
</evidence>
<dbReference type="Proteomes" id="UP000677054">
    <property type="component" value="Unassembled WGS sequence"/>
</dbReference>
<feature type="non-terminal residue" evidence="12">
    <location>
        <position position="1"/>
    </location>
</feature>
<dbReference type="Gene3D" id="2.160.10.10">
    <property type="entry name" value="Hexapeptide repeat proteins"/>
    <property type="match status" value="1"/>
</dbReference>
<name>A0A7R9AI73_9CRUS</name>
<dbReference type="InterPro" id="IPR033738">
    <property type="entry name" value="AsnB_N"/>
</dbReference>
<dbReference type="InterPro" id="IPR051786">
    <property type="entry name" value="ASN_synthetase/amidase"/>
</dbReference>
<dbReference type="CDD" id="cd04647">
    <property type="entry name" value="LbH_MAT_like"/>
    <property type="match status" value="1"/>
</dbReference>
<evidence type="ECO:0000256" key="5">
    <source>
        <dbReference type="ARBA" id="ARBA00022840"/>
    </source>
</evidence>
<dbReference type="SUPFAM" id="SSF56235">
    <property type="entry name" value="N-terminal nucleophile aminohydrolases (Ntn hydrolases)"/>
    <property type="match status" value="1"/>
</dbReference>
<dbReference type="Pfam" id="PF00733">
    <property type="entry name" value="Asn_synthase"/>
    <property type="match status" value="2"/>
</dbReference>
<evidence type="ECO:0000256" key="7">
    <source>
        <dbReference type="ARBA" id="ARBA00022962"/>
    </source>
</evidence>
<reference evidence="12" key="1">
    <citation type="submission" date="2020-11" db="EMBL/GenBank/DDBJ databases">
        <authorList>
            <person name="Tran Van P."/>
        </authorList>
    </citation>
    <scope>NUCLEOTIDE SEQUENCE</scope>
</reference>
<protein>
    <recommendedName>
        <fullName evidence="3">Asparagine synthetase [glutamine-hydrolyzing]</fullName>
    </recommendedName>
    <alternativeName>
        <fullName evidence="8">Glutamine-dependent asparagine synthetase</fullName>
    </alternativeName>
</protein>
<evidence type="ECO:0000313" key="13">
    <source>
        <dbReference type="Proteomes" id="UP000677054"/>
    </source>
</evidence>
<dbReference type="InterPro" id="IPR011004">
    <property type="entry name" value="Trimer_LpxA-like_sf"/>
</dbReference>
<dbReference type="Pfam" id="PF13537">
    <property type="entry name" value="GATase_7"/>
    <property type="match status" value="1"/>
</dbReference>
<comment type="pathway">
    <text evidence="1">Amino-acid biosynthesis; L-asparagine biosynthesis; L-asparagine from L-aspartate (L-Gln route): step 1/1.</text>
</comment>
<dbReference type="PROSITE" id="PS51278">
    <property type="entry name" value="GATASE_TYPE_2"/>
    <property type="match status" value="1"/>
</dbReference>
<dbReference type="Gene3D" id="3.60.20.10">
    <property type="entry name" value="Glutamine Phosphoribosylpyrophosphate, subunit 1, domain 1"/>
    <property type="match status" value="1"/>
</dbReference>
<dbReference type="Pfam" id="PF00132">
    <property type="entry name" value="Hexapep"/>
    <property type="match status" value="1"/>
</dbReference>
<dbReference type="InterPro" id="IPR017932">
    <property type="entry name" value="GATase_2_dom"/>
</dbReference>
<evidence type="ECO:0000259" key="11">
    <source>
        <dbReference type="PROSITE" id="PS51278"/>
    </source>
</evidence>
<keyword evidence="6" id="KW-0028">Amino-acid biosynthesis</keyword>
<dbReference type="InterPro" id="IPR014729">
    <property type="entry name" value="Rossmann-like_a/b/a_fold"/>
</dbReference>
<keyword evidence="5 9" id="KW-0067">ATP-binding</keyword>
<comment type="similarity">
    <text evidence="2">Belongs to the asparagine synthetase family.</text>
</comment>
<dbReference type="Gene3D" id="3.40.50.620">
    <property type="entry name" value="HUPs"/>
    <property type="match status" value="1"/>
</dbReference>
<feature type="domain" description="Glutamine amidotransferase type-2" evidence="11">
    <location>
        <begin position="72"/>
        <end position="287"/>
    </location>
</feature>
<dbReference type="EMBL" id="LR909499">
    <property type="protein sequence ID" value="CAD7254490.1"/>
    <property type="molecule type" value="Genomic_DNA"/>
</dbReference>
<feature type="binding site" evidence="9">
    <location>
        <position position="174"/>
    </location>
    <ligand>
        <name>L-glutamine</name>
        <dbReference type="ChEBI" id="CHEBI:58359"/>
    </ligand>
</feature>
<keyword evidence="13" id="KW-1185">Reference proteome</keyword>
<dbReference type="AlphaFoldDB" id="A0A7R9AI73"/>
<keyword evidence="6" id="KW-0061">Asparagine biosynthesis</keyword>
<dbReference type="GO" id="GO:0005524">
    <property type="term" value="F:ATP binding"/>
    <property type="evidence" value="ECO:0007669"/>
    <property type="project" value="UniProtKB-KW"/>
</dbReference>
<dbReference type="PIRSF" id="PIRSF001589">
    <property type="entry name" value="Asn_synthetase_glu-h"/>
    <property type="match status" value="1"/>
</dbReference>
<evidence type="ECO:0000256" key="2">
    <source>
        <dbReference type="ARBA" id="ARBA00005752"/>
    </source>
</evidence>
<evidence type="ECO:0000256" key="9">
    <source>
        <dbReference type="PIRSR" id="PIRSR001589-2"/>
    </source>
</evidence>
<dbReference type="PANTHER" id="PTHR43284:SF1">
    <property type="entry name" value="ASPARAGINE SYNTHETASE"/>
    <property type="match status" value="1"/>
</dbReference>
<dbReference type="InterPro" id="IPR001451">
    <property type="entry name" value="Hexapep"/>
</dbReference>
<gene>
    <name evidence="12" type="ORF">DSTB1V02_LOCUS14236</name>
</gene>
<organism evidence="12">
    <name type="scientific">Darwinula stevensoni</name>
    <dbReference type="NCBI Taxonomy" id="69355"/>
    <lineage>
        <taxon>Eukaryota</taxon>
        <taxon>Metazoa</taxon>
        <taxon>Ecdysozoa</taxon>
        <taxon>Arthropoda</taxon>
        <taxon>Crustacea</taxon>
        <taxon>Oligostraca</taxon>
        <taxon>Ostracoda</taxon>
        <taxon>Podocopa</taxon>
        <taxon>Podocopida</taxon>
        <taxon>Darwinulocopina</taxon>
        <taxon>Darwinuloidea</taxon>
        <taxon>Darwinulidae</taxon>
        <taxon>Darwinula</taxon>
    </lineage>
</organism>
<dbReference type="NCBIfam" id="TIGR01536">
    <property type="entry name" value="asn_synth_AEB"/>
    <property type="match status" value="1"/>
</dbReference>
<keyword evidence="4 9" id="KW-0547">Nucleotide-binding</keyword>
<keyword evidence="7" id="KW-0315">Glutamine amidotransferase</keyword>
<dbReference type="PANTHER" id="PTHR43284">
    <property type="entry name" value="ASPARAGINE SYNTHETASE (GLUTAMINE-HYDROLYZING)"/>
    <property type="match status" value="1"/>
</dbReference>
<evidence type="ECO:0000313" key="12">
    <source>
        <dbReference type="EMBL" id="CAD7254490.1"/>
    </source>
</evidence>
<dbReference type="CDD" id="cd01991">
    <property type="entry name" value="Asn_synthase_B_C"/>
    <property type="match status" value="1"/>
</dbReference>
<evidence type="ECO:0000256" key="6">
    <source>
        <dbReference type="ARBA" id="ARBA00022888"/>
    </source>
</evidence>
<evidence type="ECO:0000256" key="10">
    <source>
        <dbReference type="PIRSR" id="PIRSR001589-3"/>
    </source>
</evidence>
<dbReference type="GO" id="GO:0005829">
    <property type="term" value="C:cytosol"/>
    <property type="evidence" value="ECO:0007669"/>
    <property type="project" value="TreeGrafter"/>
</dbReference>
<sequence>MFGPNVTIMGGNHNTSVIGAFMYDVREKLPENDQPVIIEDDVWVGTGVIILKGVTIGKGSIIAAGSVVTKSCKPYSILGGYFKSEERLLSKDSLIEATNSIRHRGPDDAGYYEDENVGLGHRRLSIIDLSSAGHQPMTSANGRYIIAYNGEIYNYLQLKQELQSNGFQFRSQSDTEVVVNGFEYWGSAIFEKLNGIFAISIWDQAEKKLILARDRMGVKPLYYWHENDLLLFGSEIKTILSYDIVKRKINLQSFHEFLYYGYALGENTMFSGIKKILPGQYLEISKDKVMTKKFWSINNINTISQNSIKESTAISQTKSLLESAVSRQLVSDVPVGVFLSGGIDSSAITAFASKHYAGKLKSYSAGFDFDGGHNELPLASKIAKKFGTQHHELMVQGKDITDIIKKMIYHHDEPFSDAANIPLYLMTQHVKNDCKVVLQGDGDQFLEKVDKSTMANGVEVRVPFLDNDLASFALALPSELKVKNGVKKYLLKKALDGILPNEVLYGPKKGFGVPYQN</sequence>
<evidence type="ECO:0000256" key="4">
    <source>
        <dbReference type="ARBA" id="ARBA00022741"/>
    </source>
</evidence>
<dbReference type="SUPFAM" id="SSF51161">
    <property type="entry name" value="Trimeric LpxA-like enzymes"/>
    <property type="match status" value="1"/>
</dbReference>